<evidence type="ECO:0000256" key="1">
    <source>
        <dbReference type="ARBA" id="ARBA00004651"/>
    </source>
</evidence>
<evidence type="ECO:0000256" key="8">
    <source>
        <dbReference type="SAM" id="Phobius"/>
    </source>
</evidence>
<dbReference type="AlphaFoldDB" id="A0AAW9RZN3"/>
<sequence>MNKLPSSNTLLFLGFLLAFLIGFIVMAREFSDIFSYLLIAMVLSAVLRTPTNYLSQLQFYGFRVPRTLAILVSFMILFGLVALFIYLFVPLVSTQIQVISGIDYENFVQNSLTPLDGVEDFLIKYELVPSEDKGFLRKGVLNKFKELVGELDVTRLINDLLTFTGNFFIGFLAVLFITFFFLYEKGAFRKYFISLIPNNYFEVSIAALSKTEKLLSNYLLGLLLQMISIFSIVSFGLLVVGVDYAVTIGVFAAVANLIPFLGPVLGAIFGLIVGLSTNAGLAVQQDYLILVVKILSVFGVVQFTDNIFLQPIIFSKSVKAHPLVIFLIVFVGANLGKAVGMILAIPTFTILKVVFGEFYKGYKQYQVFRK</sequence>
<dbReference type="GO" id="GO:0055085">
    <property type="term" value="P:transmembrane transport"/>
    <property type="evidence" value="ECO:0007669"/>
    <property type="project" value="TreeGrafter"/>
</dbReference>
<protein>
    <submittedName>
        <fullName evidence="9">AI-2E family transporter</fullName>
    </submittedName>
</protein>
<keyword evidence="10" id="KW-1185">Reference proteome</keyword>
<gene>
    <name evidence="9" type="ORF">AAG747_03005</name>
</gene>
<comment type="similarity">
    <text evidence="2">Belongs to the autoinducer-2 exporter (AI-2E) (TC 2.A.86) family.</text>
</comment>
<evidence type="ECO:0000313" key="10">
    <source>
        <dbReference type="Proteomes" id="UP001403385"/>
    </source>
</evidence>
<evidence type="ECO:0000256" key="5">
    <source>
        <dbReference type="ARBA" id="ARBA00022692"/>
    </source>
</evidence>
<feature type="transmembrane region" description="Helical" evidence="8">
    <location>
        <begin position="324"/>
        <end position="355"/>
    </location>
</feature>
<dbReference type="InterPro" id="IPR002549">
    <property type="entry name" value="AI-2E-like"/>
</dbReference>
<dbReference type="PANTHER" id="PTHR21716:SF53">
    <property type="entry name" value="PERMEASE PERM-RELATED"/>
    <property type="match status" value="1"/>
</dbReference>
<comment type="subcellular location">
    <subcellularLocation>
        <location evidence="1">Cell membrane</location>
        <topology evidence="1">Multi-pass membrane protein</topology>
    </subcellularLocation>
</comment>
<keyword evidence="6 8" id="KW-1133">Transmembrane helix</keyword>
<evidence type="ECO:0000313" key="9">
    <source>
        <dbReference type="EMBL" id="MEN7546862.1"/>
    </source>
</evidence>
<evidence type="ECO:0000256" key="4">
    <source>
        <dbReference type="ARBA" id="ARBA00022475"/>
    </source>
</evidence>
<reference evidence="9 10" key="1">
    <citation type="submission" date="2024-04" db="EMBL/GenBank/DDBJ databases">
        <title>Novel genus in family Flammeovirgaceae.</title>
        <authorList>
            <person name="Nguyen T.H."/>
            <person name="Vuong T.Q."/>
            <person name="Le H."/>
            <person name="Kim S.-G."/>
        </authorList>
    </citation>
    <scope>NUCLEOTIDE SEQUENCE [LARGE SCALE GENOMIC DNA]</scope>
    <source>
        <strain evidence="9 10">JCM 23209</strain>
    </source>
</reference>
<keyword evidence="4" id="KW-1003">Cell membrane</keyword>
<proteinExistence type="inferred from homology"/>
<evidence type="ECO:0000256" key="3">
    <source>
        <dbReference type="ARBA" id="ARBA00022448"/>
    </source>
</evidence>
<evidence type="ECO:0000256" key="6">
    <source>
        <dbReference type="ARBA" id="ARBA00022989"/>
    </source>
</evidence>
<feature type="transmembrane region" description="Helical" evidence="8">
    <location>
        <begin position="9"/>
        <end position="27"/>
    </location>
</feature>
<accession>A0AAW9RZN3</accession>
<dbReference type="EMBL" id="JBDKWZ010000001">
    <property type="protein sequence ID" value="MEN7546862.1"/>
    <property type="molecule type" value="Genomic_DNA"/>
</dbReference>
<keyword evidence="5 8" id="KW-0812">Transmembrane</keyword>
<evidence type="ECO:0000256" key="7">
    <source>
        <dbReference type="ARBA" id="ARBA00023136"/>
    </source>
</evidence>
<evidence type="ECO:0000256" key="2">
    <source>
        <dbReference type="ARBA" id="ARBA00009773"/>
    </source>
</evidence>
<dbReference type="PANTHER" id="PTHR21716">
    <property type="entry name" value="TRANSMEMBRANE PROTEIN"/>
    <property type="match status" value="1"/>
</dbReference>
<name>A0AAW9RZN3_9BACT</name>
<organism evidence="9 10">
    <name type="scientific">Rapidithrix thailandica</name>
    <dbReference type="NCBI Taxonomy" id="413964"/>
    <lineage>
        <taxon>Bacteria</taxon>
        <taxon>Pseudomonadati</taxon>
        <taxon>Bacteroidota</taxon>
        <taxon>Cytophagia</taxon>
        <taxon>Cytophagales</taxon>
        <taxon>Flammeovirgaceae</taxon>
        <taxon>Rapidithrix</taxon>
    </lineage>
</organism>
<dbReference type="Proteomes" id="UP001403385">
    <property type="component" value="Unassembled WGS sequence"/>
</dbReference>
<feature type="transmembrane region" description="Helical" evidence="8">
    <location>
        <begin position="67"/>
        <end position="89"/>
    </location>
</feature>
<keyword evidence="3" id="KW-0813">Transport</keyword>
<feature type="transmembrane region" description="Helical" evidence="8">
    <location>
        <begin position="218"/>
        <end position="242"/>
    </location>
</feature>
<dbReference type="GO" id="GO:0005886">
    <property type="term" value="C:plasma membrane"/>
    <property type="evidence" value="ECO:0007669"/>
    <property type="project" value="UniProtKB-SubCell"/>
</dbReference>
<comment type="caution">
    <text evidence="9">The sequence shown here is derived from an EMBL/GenBank/DDBJ whole genome shotgun (WGS) entry which is preliminary data.</text>
</comment>
<dbReference type="Pfam" id="PF01594">
    <property type="entry name" value="AI-2E_transport"/>
    <property type="match status" value="1"/>
</dbReference>
<dbReference type="RefSeq" id="WP_346819642.1">
    <property type="nucleotide sequence ID" value="NZ_JBDKWZ010000001.1"/>
</dbReference>
<feature type="transmembrane region" description="Helical" evidence="8">
    <location>
        <begin position="160"/>
        <end position="183"/>
    </location>
</feature>
<keyword evidence="7 8" id="KW-0472">Membrane</keyword>
<feature type="transmembrane region" description="Helical" evidence="8">
    <location>
        <begin position="248"/>
        <end position="275"/>
    </location>
</feature>
<feature type="transmembrane region" description="Helical" evidence="8">
    <location>
        <begin position="287"/>
        <end position="304"/>
    </location>
</feature>
<feature type="transmembrane region" description="Helical" evidence="8">
    <location>
        <begin position="33"/>
        <end position="55"/>
    </location>
</feature>